<dbReference type="Gene3D" id="1.10.287.950">
    <property type="entry name" value="Methyl-accepting chemotaxis protein"/>
    <property type="match status" value="1"/>
</dbReference>
<dbReference type="CDD" id="cd11386">
    <property type="entry name" value="MCP_signal"/>
    <property type="match status" value="1"/>
</dbReference>
<name>A0ABQ1T441_9GAMM</name>
<feature type="domain" description="HAMP" evidence="9">
    <location>
        <begin position="213"/>
        <end position="272"/>
    </location>
</feature>
<dbReference type="InterPro" id="IPR003660">
    <property type="entry name" value="HAMP_dom"/>
</dbReference>
<dbReference type="Pfam" id="PF00015">
    <property type="entry name" value="MCPsignal"/>
    <property type="match status" value="1"/>
</dbReference>
<evidence type="ECO:0000259" key="7">
    <source>
        <dbReference type="PROSITE" id="PS50111"/>
    </source>
</evidence>
<reference evidence="11" key="1">
    <citation type="journal article" date="2019" name="Int. J. Syst. Evol. Microbiol.">
        <title>The Global Catalogue of Microorganisms (GCM) 10K type strain sequencing project: providing services to taxonomists for standard genome sequencing and annotation.</title>
        <authorList>
            <consortium name="The Broad Institute Genomics Platform"/>
            <consortium name="The Broad Institute Genome Sequencing Center for Infectious Disease"/>
            <person name="Wu L."/>
            <person name="Ma J."/>
        </authorList>
    </citation>
    <scope>NUCLEOTIDE SEQUENCE [LARGE SCALE GENOMIC DNA]</scope>
    <source>
        <strain evidence="11">CGMCC 1.16033</strain>
    </source>
</reference>
<comment type="caution">
    <text evidence="10">The sequence shown here is derived from an EMBL/GenBank/DDBJ whole genome shotgun (WGS) entry which is preliminary data.</text>
</comment>
<dbReference type="Pfam" id="PF12729">
    <property type="entry name" value="4HB_MCP_1"/>
    <property type="match status" value="1"/>
</dbReference>
<dbReference type="SMART" id="SM00283">
    <property type="entry name" value="MA"/>
    <property type="match status" value="1"/>
</dbReference>
<evidence type="ECO:0000313" key="10">
    <source>
        <dbReference type="EMBL" id="GGE79261.1"/>
    </source>
</evidence>
<evidence type="ECO:0000259" key="9">
    <source>
        <dbReference type="PROSITE" id="PS50885"/>
    </source>
</evidence>
<evidence type="ECO:0000256" key="4">
    <source>
        <dbReference type="ARBA" id="ARBA00029447"/>
    </source>
</evidence>
<feature type="domain" description="T-SNARE coiled-coil homology" evidence="8">
    <location>
        <begin position="268"/>
        <end position="330"/>
    </location>
</feature>
<dbReference type="InterPro" id="IPR000727">
    <property type="entry name" value="T_SNARE_dom"/>
</dbReference>
<dbReference type="PROSITE" id="PS50192">
    <property type="entry name" value="T_SNARE"/>
    <property type="match status" value="1"/>
</dbReference>
<accession>A0ABQ1T441</accession>
<dbReference type="PANTHER" id="PTHR32089:SF120">
    <property type="entry name" value="METHYL-ACCEPTING CHEMOTAXIS PROTEIN TLPQ"/>
    <property type="match status" value="1"/>
</dbReference>
<organism evidence="10 11">
    <name type="scientific">Shewanella carassii</name>
    <dbReference type="NCBI Taxonomy" id="1987584"/>
    <lineage>
        <taxon>Bacteria</taxon>
        <taxon>Pseudomonadati</taxon>
        <taxon>Pseudomonadota</taxon>
        <taxon>Gammaproteobacteria</taxon>
        <taxon>Alteromonadales</taxon>
        <taxon>Shewanellaceae</taxon>
        <taxon>Shewanella</taxon>
    </lineage>
</organism>
<dbReference type="InterPro" id="IPR024478">
    <property type="entry name" value="HlyB_4HB_MCP"/>
</dbReference>
<dbReference type="InterPro" id="IPR004090">
    <property type="entry name" value="Chemotax_Me-accpt_rcpt"/>
</dbReference>
<keyword evidence="6" id="KW-0812">Transmembrane</keyword>
<evidence type="ECO:0000256" key="6">
    <source>
        <dbReference type="SAM" id="Phobius"/>
    </source>
</evidence>
<sequence length="551" mass="60944">MSLRHLTIGKKLAMAFSLFGAILLFLGMFSLHLFNQMNKAVTEITDAIIPSMDIATDIRNQVTNFRRYELGYFLILDDSEKTREYTAVMEKQSQTLKWLFDKYSKILYNQEETDVYHSVVNHWNDYLLLHNRVAALQNNGKVVEAKKLFLSEGPKKFKLIIDDAERLVSVNDNFSNLSRQEVEYSYESAIVSVIVTTAVSLLLVFFFATMLTRQIRDPLTMLVTQAQAISHGKLGRSELCDWIESGRINNDETGQLALAIREMKEGLKKLVTEITSSVEQLGSAVAEMSAISEQSAQGMSQQQNEIDQVATAMNQMQSTLQDVGRNTTEAANAANHAMNAAQEGTGIVQQTVTSIDTVADKLDSASNVVQQLEQDSHNISMVLDVIRGIADQTNLLALNAAIEAARAGEQGRGFAVVSDEVRTLAQRTQTSTEEISKTIEMLQARTAEAGEAMQISRAQMQDSLELAGKAGESIVSINEAVNTITDMSNQIASATEEQNVVAEDLNRNLSTIQMVSEENTQGTQHTAATCQDLNRLASELMDTTRRFDLGQ</sequence>
<dbReference type="SUPFAM" id="SSF58104">
    <property type="entry name" value="Methyl-accepting chemotaxis protein (MCP) signaling domain"/>
    <property type="match status" value="1"/>
</dbReference>
<evidence type="ECO:0000256" key="3">
    <source>
        <dbReference type="ARBA" id="ARBA00023224"/>
    </source>
</evidence>
<feature type="domain" description="Methyl-accepting transducer" evidence="7">
    <location>
        <begin position="277"/>
        <end position="513"/>
    </location>
</feature>
<dbReference type="PANTHER" id="PTHR32089">
    <property type="entry name" value="METHYL-ACCEPTING CHEMOTAXIS PROTEIN MCPB"/>
    <property type="match status" value="1"/>
</dbReference>
<dbReference type="InterPro" id="IPR004089">
    <property type="entry name" value="MCPsignal_dom"/>
</dbReference>
<dbReference type="Proteomes" id="UP000606498">
    <property type="component" value="Unassembled WGS sequence"/>
</dbReference>
<evidence type="ECO:0000313" key="11">
    <source>
        <dbReference type="Proteomes" id="UP000606498"/>
    </source>
</evidence>
<keyword evidence="6" id="KW-1133">Transmembrane helix</keyword>
<keyword evidence="3 5" id="KW-0807">Transducer</keyword>
<protein>
    <submittedName>
        <fullName evidence="10">Methyl-accepting chemotaxis protein</fullName>
    </submittedName>
</protein>
<comment type="subcellular location">
    <subcellularLocation>
        <location evidence="1">Cell inner membrane</location>
        <topology evidence="1">Multi-pass membrane protein</topology>
    </subcellularLocation>
</comment>
<dbReference type="PROSITE" id="PS50111">
    <property type="entry name" value="CHEMOTAXIS_TRANSDUC_2"/>
    <property type="match status" value="1"/>
</dbReference>
<feature type="transmembrane region" description="Helical" evidence="6">
    <location>
        <begin position="12"/>
        <end position="34"/>
    </location>
</feature>
<keyword evidence="6" id="KW-0472">Membrane</keyword>
<keyword evidence="2" id="KW-1003">Cell membrane</keyword>
<evidence type="ECO:0000259" key="8">
    <source>
        <dbReference type="PROSITE" id="PS50192"/>
    </source>
</evidence>
<keyword evidence="11" id="KW-1185">Reference proteome</keyword>
<feature type="transmembrane region" description="Helical" evidence="6">
    <location>
        <begin position="189"/>
        <end position="211"/>
    </location>
</feature>
<dbReference type="PRINTS" id="PR00260">
    <property type="entry name" value="CHEMTRNSDUCR"/>
</dbReference>
<dbReference type="EMBL" id="BMKO01000004">
    <property type="protein sequence ID" value="GGE79261.1"/>
    <property type="molecule type" value="Genomic_DNA"/>
</dbReference>
<keyword evidence="2" id="KW-0997">Cell inner membrane</keyword>
<dbReference type="RefSeq" id="WP_100145627.1">
    <property type="nucleotide sequence ID" value="NZ_AP024618.1"/>
</dbReference>
<comment type="similarity">
    <text evidence="4">Belongs to the methyl-accepting chemotaxis (MCP) protein family.</text>
</comment>
<evidence type="ECO:0000256" key="2">
    <source>
        <dbReference type="ARBA" id="ARBA00022519"/>
    </source>
</evidence>
<evidence type="ECO:0000256" key="1">
    <source>
        <dbReference type="ARBA" id="ARBA00004429"/>
    </source>
</evidence>
<evidence type="ECO:0000256" key="5">
    <source>
        <dbReference type="PROSITE-ProRule" id="PRU00284"/>
    </source>
</evidence>
<proteinExistence type="inferred from homology"/>
<gene>
    <name evidence="10" type="ORF">GCM10011520_19770</name>
</gene>
<dbReference type="Pfam" id="PF00672">
    <property type="entry name" value="HAMP"/>
    <property type="match status" value="1"/>
</dbReference>
<dbReference type="PROSITE" id="PS50885">
    <property type="entry name" value="HAMP"/>
    <property type="match status" value="1"/>
</dbReference>